<dbReference type="Pfam" id="PF13537">
    <property type="entry name" value="GATase_7"/>
    <property type="match status" value="1"/>
</dbReference>
<dbReference type="SUPFAM" id="SSF56235">
    <property type="entry name" value="N-terminal nucleophile aminohydrolases (Ntn hydrolases)"/>
    <property type="match status" value="1"/>
</dbReference>
<protein>
    <recommendedName>
        <fullName evidence="4">Glutamine amidotransferase type-2 domain-containing protein</fullName>
    </recommendedName>
</protein>
<evidence type="ECO:0000259" key="4">
    <source>
        <dbReference type="PROSITE" id="PS51278"/>
    </source>
</evidence>
<accession>A0A382MZ50</accession>
<dbReference type="Gene3D" id="3.60.20.10">
    <property type="entry name" value="Glutamine Phosphoribosylpyrophosphate, subunit 1, domain 1"/>
    <property type="match status" value="1"/>
</dbReference>
<reference evidence="5" key="1">
    <citation type="submission" date="2018-05" db="EMBL/GenBank/DDBJ databases">
        <authorList>
            <person name="Lanie J.A."/>
            <person name="Ng W.-L."/>
            <person name="Kazmierczak K.M."/>
            <person name="Andrzejewski T.M."/>
            <person name="Davidsen T.M."/>
            <person name="Wayne K.J."/>
            <person name="Tettelin H."/>
            <person name="Glass J.I."/>
            <person name="Rusch D."/>
            <person name="Podicherti R."/>
            <person name="Tsui H.-C.T."/>
            <person name="Winkler M.E."/>
        </authorList>
    </citation>
    <scope>NUCLEOTIDE SEQUENCE</scope>
</reference>
<dbReference type="PANTHER" id="PTHR11907">
    <property type="entry name" value="AMIDOPHOSPHORIBOSYLTRANSFERASE"/>
    <property type="match status" value="1"/>
</dbReference>
<dbReference type="Gene3D" id="3.40.50.2020">
    <property type="match status" value="1"/>
</dbReference>
<sequence length="376" mass="42884">KEAQPLYVPSPYGLLLAHNGTLVNAEELKEKLSKKHKIHINSCSDSEILLNILSIELQKEDSLTHENIYNAIGRLYKQCIGGYAVVCMIIGFGIVAFRDPNGIRPIVYGKRKYNDKLNEYLFASESVALDVLDFELVSDIQPGEVIIVGKSFNLFKKICYEQPKLIPCIFEYVYLARPDSIINKVSVYQARLNMGKYLANTILESNIKDEIDVIIPVPDTSRNFAIEISRILKIPYREAFIKNRYINRTFIMPTQELRQKSIKRKLNIIKSTILNKNVLVVDDSIVRGNTSQYIVKLLRNAGANKVFMTSGAPEIKYPNVYGIDIPSQKELIAFNRSLQEIEQNIGCDKLIYQKLEDLKLSILEENPEIPDFECSI</sequence>
<dbReference type="InterPro" id="IPR017932">
    <property type="entry name" value="GATase_2_dom"/>
</dbReference>
<evidence type="ECO:0000256" key="1">
    <source>
        <dbReference type="ARBA" id="ARBA00022679"/>
    </source>
</evidence>
<dbReference type="PROSITE" id="PS51278">
    <property type="entry name" value="GATASE_TYPE_2"/>
    <property type="match status" value="1"/>
</dbReference>
<keyword evidence="3" id="KW-1133">Transmembrane helix</keyword>
<feature type="domain" description="Glutamine amidotransferase type-2" evidence="4">
    <location>
        <begin position="1"/>
        <end position="151"/>
    </location>
</feature>
<feature type="non-terminal residue" evidence="5">
    <location>
        <position position="376"/>
    </location>
</feature>
<dbReference type="Pfam" id="PF00156">
    <property type="entry name" value="Pribosyltran"/>
    <property type="match status" value="1"/>
</dbReference>
<feature type="transmembrane region" description="Helical" evidence="3">
    <location>
        <begin position="80"/>
        <end position="97"/>
    </location>
</feature>
<dbReference type="GO" id="GO:0016740">
    <property type="term" value="F:transferase activity"/>
    <property type="evidence" value="ECO:0007669"/>
    <property type="project" value="UniProtKB-KW"/>
</dbReference>
<keyword evidence="3" id="KW-0472">Membrane</keyword>
<evidence type="ECO:0000256" key="2">
    <source>
        <dbReference type="ARBA" id="ARBA00022962"/>
    </source>
</evidence>
<keyword evidence="3" id="KW-0812">Transmembrane</keyword>
<gene>
    <name evidence="5" type="ORF">METZ01_LOCUS306462</name>
</gene>
<feature type="non-terminal residue" evidence="5">
    <location>
        <position position="1"/>
    </location>
</feature>
<dbReference type="InterPro" id="IPR029057">
    <property type="entry name" value="PRTase-like"/>
</dbReference>
<dbReference type="EMBL" id="UINC01096594">
    <property type="protein sequence ID" value="SVC53608.1"/>
    <property type="molecule type" value="Genomic_DNA"/>
</dbReference>
<dbReference type="AlphaFoldDB" id="A0A382MZ50"/>
<proteinExistence type="predicted"/>
<evidence type="ECO:0000256" key="3">
    <source>
        <dbReference type="SAM" id="Phobius"/>
    </source>
</evidence>
<dbReference type="InterPro" id="IPR029055">
    <property type="entry name" value="Ntn_hydrolases_N"/>
</dbReference>
<name>A0A382MZ50_9ZZZZ</name>
<dbReference type="CDD" id="cd06223">
    <property type="entry name" value="PRTases_typeI"/>
    <property type="match status" value="1"/>
</dbReference>
<keyword evidence="1" id="KW-0808">Transferase</keyword>
<keyword evidence="2" id="KW-0315">Glutamine amidotransferase</keyword>
<dbReference type="InterPro" id="IPR000836">
    <property type="entry name" value="PRTase_dom"/>
</dbReference>
<evidence type="ECO:0000313" key="5">
    <source>
        <dbReference type="EMBL" id="SVC53608.1"/>
    </source>
</evidence>
<dbReference type="SUPFAM" id="SSF53271">
    <property type="entry name" value="PRTase-like"/>
    <property type="match status" value="1"/>
</dbReference>
<organism evidence="5">
    <name type="scientific">marine metagenome</name>
    <dbReference type="NCBI Taxonomy" id="408172"/>
    <lineage>
        <taxon>unclassified sequences</taxon>
        <taxon>metagenomes</taxon>
        <taxon>ecological metagenomes</taxon>
    </lineage>
</organism>